<evidence type="ECO:0000256" key="4">
    <source>
        <dbReference type="ARBA" id="ARBA00022927"/>
    </source>
</evidence>
<keyword evidence="7 9" id="KW-0472">Membrane</keyword>
<proteinExistence type="inferred from homology"/>
<keyword evidence="5 9" id="KW-1133">Transmembrane helix</keyword>
<reference evidence="10" key="2">
    <citation type="submission" date="2021-05" db="EMBL/GenBank/DDBJ databases">
        <title>Protein family content uncovers lineage relationships and bacterial pathway maintenance mechanisms in DPANN archaea.</title>
        <authorList>
            <person name="Castelle C.J."/>
            <person name="Meheust R."/>
            <person name="Jaffe A.L."/>
            <person name="Seitz K."/>
            <person name="Gong X."/>
            <person name="Baker B.J."/>
            <person name="Banfield J.F."/>
        </authorList>
    </citation>
    <scope>NUCLEOTIDE SEQUENCE</scope>
    <source>
        <strain evidence="10">RIFCSPLOWO2_01_FULL_AR10_48_17</strain>
    </source>
</reference>
<keyword evidence="6" id="KW-0811">Translocation</keyword>
<keyword evidence="4" id="KW-0653">Protein transport</keyword>
<evidence type="ECO:0000256" key="6">
    <source>
        <dbReference type="ARBA" id="ARBA00023010"/>
    </source>
</evidence>
<dbReference type="GO" id="GO:0012505">
    <property type="term" value="C:endomembrane system"/>
    <property type="evidence" value="ECO:0007669"/>
    <property type="project" value="UniProtKB-SubCell"/>
</dbReference>
<dbReference type="GO" id="GO:0015031">
    <property type="term" value="P:protein transport"/>
    <property type="evidence" value="ECO:0007669"/>
    <property type="project" value="UniProtKB-KW"/>
</dbReference>
<name>A0A8T4L2K8_9ARCH</name>
<keyword evidence="2" id="KW-0813">Transport</keyword>
<accession>A0A8T4L2K8</accession>
<comment type="subcellular location">
    <subcellularLocation>
        <location evidence="8">Endomembrane system</location>
        <topology evidence="8">Single-pass membrane protein</topology>
    </subcellularLocation>
</comment>
<evidence type="ECO:0000256" key="1">
    <source>
        <dbReference type="ARBA" id="ARBA00006103"/>
    </source>
</evidence>
<protein>
    <submittedName>
        <fullName evidence="10">Preprotein translocase subunit Sec61beta</fullName>
    </submittedName>
</protein>
<sequence>MVKLQQNQGAGGPSSSLGIMRFFDVETGGPKLSPQFVVGLSVAFVILIMVLRITIFKS</sequence>
<organism evidence="10 11">
    <name type="scientific">Candidatus Iainarchaeum sp</name>
    <dbReference type="NCBI Taxonomy" id="3101447"/>
    <lineage>
        <taxon>Archaea</taxon>
        <taxon>Candidatus Iainarchaeota</taxon>
        <taxon>Candidatus Iainarchaeia</taxon>
        <taxon>Candidatus Iainarchaeales</taxon>
        <taxon>Candidatus Iainarchaeaceae</taxon>
        <taxon>Candidatus Iainarchaeum</taxon>
    </lineage>
</organism>
<evidence type="ECO:0000256" key="5">
    <source>
        <dbReference type="ARBA" id="ARBA00022989"/>
    </source>
</evidence>
<evidence type="ECO:0000256" key="8">
    <source>
        <dbReference type="ARBA" id="ARBA00037847"/>
    </source>
</evidence>
<evidence type="ECO:0000256" key="2">
    <source>
        <dbReference type="ARBA" id="ARBA00022448"/>
    </source>
</evidence>
<comment type="caution">
    <text evidence="10">The sequence shown here is derived from an EMBL/GenBank/DDBJ whole genome shotgun (WGS) entry which is preliminary data.</text>
</comment>
<dbReference type="Pfam" id="PF03911">
    <property type="entry name" value="Sec61_beta"/>
    <property type="match status" value="1"/>
</dbReference>
<evidence type="ECO:0000256" key="3">
    <source>
        <dbReference type="ARBA" id="ARBA00022692"/>
    </source>
</evidence>
<dbReference type="EMBL" id="JAGVWC010000010">
    <property type="protein sequence ID" value="MBS3061578.1"/>
    <property type="molecule type" value="Genomic_DNA"/>
</dbReference>
<dbReference type="InterPro" id="IPR016482">
    <property type="entry name" value="SecG/Sec61-beta/Sbh"/>
</dbReference>
<evidence type="ECO:0000256" key="7">
    <source>
        <dbReference type="ARBA" id="ARBA00023136"/>
    </source>
</evidence>
<feature type="transmembrane region" description="Helical" evidence="9">
    <location>
        <begin position="36"/>
        <end position="55"/>
    </location>
</feature>
<gene>
    <name evidence="10" type="ORF">J4215_03275</name>
</gene>
<evidence type="ECO:0000256" key="9">
    <source>
        <dbReference type="SAM" id="Phobius"/>
    </source>
</evidence>
<dbReference type="Proteomes" id="UP000675968">
    <property type="component" value="Unassembled WGS sequence"/>
</dbReference>
<evidence type="ECO:0000313" key="10">
    <source>
        <dbReference type="EMBL" id="MBS3061578.1"/>
    </source>
</evidence>
<comment type="similarity">
    <text evidence="1">Belongs to the SEC61-beta family.</text>
</comment>
<keyword evidence="3 9" id="KW-0812">Transmembrane</keyword>
<reference evidence="10" key="1">
    <citation type="submission" date="2021-03" db="EMBL/GenBank/DDBJ databases">
        <authorList>
            <person name="Jaffe A."/>
        </authorList>
    </citation>
    <scope>NUCLEOTIDE SEQUENCE</scope>
    <source>
        <strain evidence="10">RIFCSPLOWO2_01_FULL_AR10_48_17</strain>
    </source>
</reference>
<evidence type="ECO:0000313" key="11">
    <source>
        <dbReference type="Proteomes" id="UP000675968"/>
    </source>
</evidence>
<dbReference type="AlphaFoldDB" id="A0A8T4L2K8"/>